<proteinExistence type="predicted"/>
<name>A0A0R3DK05_9BRAD</name>
<organism evidence="1 2">
    <name type="scientific">Bradyrhizobium manausense</name>
    <dbReference type="NCBI Taxonomy" id="989370"/>
    <lineage>
        <taxon>Bacteria</taxon>
        <taxon>Pseudomonadati</taxon>
        <taxon>Pseudomonadota</taxon>
        <taxon>Alphaproteobacteria</taxon>
        <taxon>Hyphomicrobiales</taxon>
        <taxon>Nitrobacteraceae</taxon>
        <taxon>Bradyrhizobium</taxon>
    </lineage>
</organism>
<dbReference type="EMBL" id="LJYG01000085">
    <property type="protein sequence ID" value="KRQ10166.1"/>
    <property type="molecule type" value="Genomic_DNA"/>
</dbReference>
<evidence type="ECO:0000313" key="2">
    <source>
        <dbReference type="Proteomes" id="UP000051936"/>
    </source>
</evidence>
<dbReference type="STRING" id="989370.AOQ71_19545"/>
<sequence>MMRFTRRQSEVLRALGEGGSVAPGYRYYAHPTRVSLSHDGTAQRLRLSTVVDLEYFGLVRPDGRISFAGIEALRTIDPTATIVEPPPYVPPPVYAPGQEPF</sequence>
<dbReference type="AlphaFoldDB" id="A0A0R3DK05"/>
<keyword evidence="2" id="KW-1185">Reference proteome</keyword>
<comment type="caution">
    <text evidence="1">The sequence shown here is derived from an EMBL/GenBank/DDBJ whole genome shotgun (WGS) entry which is preliminary data.</text>
</comment>
<evidence type="ECO:0000313" key="1">
    <source>
        <dbReference type="EMBL" id="KRQ10166.1"/>
    </source>
</evidence>
<protein>
    <submittedName>
        <fullName evidence="1">Uncharacterized protein</fullName>
    </submittedName>
</protein>
<accession>A0A0R3DK05</accession>
<gene>
    <name evidence="1" type="ORF">AOQ71_19545</name>
</gene>
<reference evidence="1 2" key="1">
    <citation type="submission" date="2015-09" db="EMBL/GenBank/DDBJ databases">
        <title>Draft Genome Sequence of Bradyrhizobium manausense Strain BR 3351T, a Novel Symbiotic Nitrogen-Fixing Alphaproteobacterium Isolated from Brazilian Amazon Rain Forest.</title>
        <authorList>
            <person name="De Araujo J.L."/>
            <person name="Zilli J.E."/>
        </authorList>
    </citation>
    <scope>NUCLEOTIDE SEQUENCE [LARGE SCALE GENOMIC DNA]</scope>
    <source>
        <strain evidence="1 2">BR3351</strain>
    </source>
</reference>
<dbReference type="Proteomes" id="UP000051936">
    <property type="component" value="Unassembled WGS sequence"/>
</dbReference>